<reference evidence="1" key="1">
    <citation type="journal article" date="2020" name="Stud. Mycol.">
        <title>101 Dothideomycetes genomes: a test case for predicting lifestyles and emergence of pathogens.</title>
        <authorList>
            <person name="Haridas S."/>
            <person name="Albert R."/>
            <person name="Binder M."/>
            <person name="Bloem J."/>
            <person name="Labutti K."/>
            <person name="Salamov A."/>
            <person name="Andreopoulos B."/>
            <person name="Baker S."/>
            <person name="Barry K."/>
            <person name="Bills G."/>
            <person name="Bluhm B."/>
            <person name="Cannon C."/>
            <person name="Castanera R."/>
            <person name="Culley D."/>
            <person name="Daum C."/>
            <person name="Ezra D."/>
            <person name="Gonzalez J."/>
            <person name="Henrissat B."/>
            <person name="Kuo A."/>
            <person name="Liang C."/>
            <person name="Lipzen A."/>
            <person name="Lutzoni F."/>
            <person name="Magnuson J."/>
            <person name="Mondo S."/>
            <person name="Nolan M."/>
            <person name="Ohm R."/>
            <person name="Pangilinan J."/>
            <person name="Park H.-J."/>
            <person name="Ramirez L."/>
            <person name="Alfaro M."/>
            <person name="Sun H."/>
            <person name="Tritt A."/>
            <person name="Yoshinaga Y."/>
            <person name="Zwiers L.-H."/>
            <person name="Turgeon B."/>
            <person name="Goodwin S."/>
            <person name="Spatafora J."/>
            <person name="Crous P."/>
            <person name="Grigoriev I."/>
        </authorList>
    </citation>
    <scope>NUCLEOTIDE SEQUENCE</scope>
    <source>
        <strain evidence="1">CBS 122368</strain>
    </source>
</reference>
<dbReference type="GeneID" id="54589448"/>
<sequence>MVSGTWELRCGPICQNKVGKNCPQQRPSRGLSEVMMPWSHSIFRLRVRDHPNEIHCAGHEYRDGAGYFCPELGSELYTQRPCRSINHLQAQYGSPRSMHSRSIRPPPVVPRRCCSCVRLSTTPSATTTAGFEGAEETPMGRWTLPRYQQA</sequence>
<dbReference type="RefSeq" id="XP_033681136.1">
    <property type="nucleotide sequence ID" value="XM_033836118.1"/>
</dbReference>
<dbReference type="AlphaFoldDB" id="A0A6A6I845"/>
<accession>A0A6A6I845</accession>
<dbReference type="EMBL" id="ML987199">
    <property type="protein sequence ID" value="KAF2246132.1"/>
    <property type="molecule type" value="Genomic_DNA"/>
</dbReference>
<name>A0A6A6I845_9PLEO</name>
<evidence type="ECO:0000313" key="1">
    <source>
        <dbReference type="EMBL" id="KAF2246132.1"/>
    </source>
</evidence>
<gene>
    <name evidence="1" type="ORF">BU26DRAFT_62820</name>
</gene>
<keyword evidence="2" id="KW-1185">Reference proteome</keyword>
<organism evidence="1 2">
    <name type="scientific">Trematosphaeria pertusa</name>
    <dbReference type="NCBI Taxonomy" id="390896"/>
    <lineage>
        <taxon>Eukaryota</taxon>
        <taxon>Fungi</taxon>
        <taxon>Dikarya</taxon>
        <taxon>Ascomycota</taxon>
        <taxon>Pezizomycotina</taxon>
        <taxon>Dothideomycetes</taxon>
        <taxon>Pleosporomycetidae</taxon>
        <taxon>Pleosporales</taxon>
        <taxon>Massarineae</taxon>
        <taxon>Trematosphaeriaceae</taxon>
        <taxon>Trematosphaeria</taxon>
    </lineage>
</organism>
<proteinExistence type="predicted"/>
<dbReference type="Proteomes" id="UP000800094">
    <property type="component" value="Unassembled WGS sequence"/>
</dbReference>
<protein>
    <submittedName>
        <fullName evidence="1">Uncharacterized protein</fullName>
    </submittedName>
</protein>
<evidence type="ECO:0000313" key="2">
    <source>
        <dbReference type="Proteomes" id="UP000800094"/>
    </source>
</evidence>